<dbReference type="InterPro" id="IPR036005">
    <property type="entry name" value="Creatinase/aminopeptidase-like"/>
</dbReference>
<dbReference type="SUPFAM" id="SSF53092">
    <property type="entry name" value="Creatinase/prolidase N-terminal domain"/>
    <property type="match status" value="1"/>
</dbReference>
<evidence type="ECO:0000256" key="7">
    <source>
        <dbReference type="ARBA" id="ARBA00023211"/>
    </source>
</evidence>
<evidence type="ECO:0000256" key="3">
    <source>
        <dbReference type="ARBA" id="ARBA00008766"/>
    </source>
</evidence>
<dbReference type="RefSeq" id="WP_345234225.1">
    <property type="nucleotide sequence ID" value="NZ_BAABIQ010000043.1"/>
</dbReference>
<evidence type="ECO:0000256" key="1">
    <source>
        <dbReference type="ARBA" id="ARBA00001424"/>
    </source>
</evidence>
<evidence type="ECO:0000259" key="8">
    <source>
        <dbReference type="SMART" id="SM01011"/>
    </source>
</evidence>
<name>A0ABP9C8S4_9SPHI</name>
<dbReference type="PANTHER" id="PTHR43226:SF4">
    <property type="entry name" value="XAA-PRO AMINOPEPTIDASE 3"/>
    <property type="match status" value="1"/>
</dbReference>
<keyword evidence="9" id="KW-0645">Protease</keyword>
<dbReference type="InterPro" id="IPR000994">
    <property type="entry name" value="Pept_M24"/>
</dbReference>
<dbReference type="InterPro" id="IPR007865">
    <property type="entry name" value="Aminopep_P_N"/>
</dbReference>
<dbReference type="InterPro" id="IPR052433">
    <property type="entry name" value="X-Pro_dipept-like"/>
</dbReference>
<dbReference type="Gene3D" id="3.90.230.10">
    <property type="entry name" value="Creatinase/methionine aminopeptidase superfamily"/>
    <property type="match status" value="1"/>
</dbReference>
<dbReference type="Gene3D" id="3.40.350.10">
    <property type="entry name" value="Creatinase/prolidase N-terminal domain"/>
    <property type="match status" value="1"/>
</dbReference>
<dbReference type="Pfam" id="PF00557">
    <property type="entry name" value="Peptidase_M24"/>
    <property type="match status" value="1"/>
</dbReference>
<dbReference type="GO" id="GO:0004177">
    <property type="term" value="F:aminopeptidase activity"/>
    <property type="evidence" value="ECO:0007669"/>
    <property type="project" value="UniProtKB-KW"/>
</dbReference>
<dbReference type="Pfam" id="PF05195">
    <property type="entry name" value="AMP_N"/>
    <property type="match status" value="1"/>
</dbReference>
<dbReference type="EC" id="3.4.11.9" evidence="4"/>
<evidence type="ECO:0000256" key="2">
    <source>
        <dbReference type="ARBA" id="ARBA00001936"/>
    </source>
</evidence>
<dbReference type="InterPro" id="IPR029149">
    <property type="entry name" value="Creatin/AminoP/Spt16_N"/>
</dbReference>
<dbReference type="Proteomes" id="UP001501411">
    <property type="component" value="Unassembled WGS sequence"/>
</dbReference>
<reference evidence="10" key="1">
    <citation type="journal article" date="2019" name="Int. J. Syst. Evol. Microbiol.">
        <title>The Global Catalogue of Microorganisms (GCM) 10K type strain sequencing project: providing services to taxonomists for standard genome sequencing and annotation.</title>
        <authorList>
            <consortium name="The Broad Institute Genomics Platform"/>
            <consortium name="The Broad Institute Genome Sequencing Center for Infectious Disease"/>
            <person name="Wu L."/>
            <person name="Ma J."/>
        </authorList>
    </citation>
    <scope>NUCLEOTIDE SEQUENCE [LARGE SCALE GENOMIC DNA]</scope>
    <source>
        <strain evidence="10">JCM 18200</strain>
    </source>
</reference>
<comment type="cofactor">
    <cofactor evidence="2">
        <name>Mn(2+)</name>
        <dbReference type="ChEBI" id="CHEBI:29035"/>
    </cofactor>
</comment>
<comment type="catalytic activity">
    <reaction evidence="1">
        <text>Release of any N-terminal amino acid, including proline, that is linked to proline, even from a dipeptide or tripeptide.</text>
        <dbReference type="EC" id="3.4.11.9"/>
    </reaction>
</comment>
<evidence type="ECO:0000256" key="5">
    <source>
        <dbReference type="ARBA" id="ARBA00022723"/>
    </source>
</evidence>
<protein>
    <recommendedName>
        <fullName evidence="4">Xaa-Pro aminopeptidase</fullName>
        <ecNumber evidence="4">3.4.11.9</ecNumber>
    </recommendedName>
</protein>
<feature type="domain" description="Aminopeptidase P N-terminal" evidence="8">
    <location>
        <begin position="2"/>
        <end position="134"/>
    </location>
</feature>
<evidence type="ECO:0000313" key="10">
    <source>
        <dbReference type="Proteomes" id="UP001501411"/>
    </source>
</evidence>
<gene>
    <name evidence="9" type="ORF">GCM10023231_37080</name>
</gene>
<comment type="caution">
    <text evidence="9">The sequence shown here is derived from an EMBL/GenBank/DDBJ whole genome shotgun (WGS) entry which is preliminary data.</text>
</comment>
<dbReference type="SUPFAM" id="SSF55920">
    <property type="entry name" value="Creatinase/aminopeptidase"/>
    <property type="match status" value="1"/>
</dbReference>
<keyword evidence="10" id="KW-1185">Reference proteome</keyword>
<organism evidence="9 10">
    <name type="scientific">Olivibacter ginsenosidimutans</name>
    <dbReference type="NCBI Taxonomy" id="1176537"/>
    <lineage>
        <taxon>Bacteria</taxon>
        <taxon>Pseudomonadati</taxon>
        <taxon>Bacteroidota</taxon>
        <taxon>Sphingobacteriia</taxon>
        <taxon>Sphingobacteriales</taxon>
        <taxon>Sphingobacteriaceae</taxon>
        <taxon>Olivibacter</taxon>
    </lineage>
</organism>
<keyword evidence="7" id="KW-0464">Manganese</keyword>
<evidence type="ECO:0000313" key="9">
    <source>
        <dbReference type="EMBL" id="GAA4804559.1"/>
    </source>
</evidence>
<keyword evidence="5" id="KW-0479">Metal-binding</keyword>
<dbReference type="EMBL" id="BAABIQ010000043">
    <property type="protein sequence ID" value="GAA4804559.1"/>
    <property type="molecule type" value="Genomic_DNA"/>
</dbReference>
<dbReference type="SMART" id="SM01011">
    <property type="entry name" value="AMP_N"/>
    <property type="match status" value="1"/>
</dbReference>
<proteinExistence type="inferred from homology"/>
<keyword evidence="9" id="KW-0031">Aminopeptidase</keyword>
<keyword evidence="6" id="KW-0378">Hydrolase</keyword>
<sequence length="463" mass="52167">MFDKSIYIERRNQLKKQFSNGLLLFLGNDEQPMNFADNTFPFRQDSSFLYYFGIQGPKLAALIDLDENKELLFGDELSMDEIVWMGRQATLAEKCEKSGIRLVCSSKDLPDYIQQALKQNRTIRYLPPYQPANSIKLFHLLGIPPLEQQKKASIPFIKAVVAQRSIKSEEEIAEIEHAINISVDMHLYAMKTAKEGLTELQLANAIQELAQNGGGKLAYPTILSIHGEILHNHKQLHTFKKGQLILNDAGAETAMGYAGDLTRTFPVDRHFSTKQKEIYTIVWQAFEQASAMVAPQVPYLDVHLQACSVLYDGLKALGLVKGDTAEAIEKGAHTLFFQCGTGHMMGLDVHDMEDLGEQYVGYTETLKKDTTTFGLKSLRLAKALEAGYVLTVEPGIYFIPELFARWKAENKLADFINYTAVARYLDFGGIRIEDDYLVTRSGNRRLGKHLAKTIEEVEALRND</sequence>
<evidence type="ECO:0000256" key="4">
    <source>
        <dbReference type="ARBA" id="ARBA00012574"/>
    </source>
</evidence>
<dbReference type="PANTHER" id="PTHR43226">
    <property type="entry name" value="XAA-PRO AMINOPEPTIDASE 3"/>
    <property type="match status" value="1"/>
</dbReference>
<evidence type="ECO:0000256" key="6">
    <source>
        <dbReference type="ARBA" id="ARBA00022801"/>
    </source>
</evidence>
<comment type="similarity">
    <text evidence="3">Belongs to the peptidase M24B family.</text>
</comment>
<accession>A0ABP9C8S4</accession>